<accession>A0A0B8NSD5</accession>
<dbReference type="EMBL" id="BBRZ01000001">
    <property type="protein sequence ID" value="GAM54063.1"/>
    <property type="molecule type" value="Genomic_DNA"/>
</dbReference>
<gene>
    <name evidence="1" type="ORF">JCM19231_3583</name>
</gene>
<keyword evidence="2" id="KW-1185">Reference proteome</keyword>
<proteinExistence type="predicted"/>
<dbReference type="AlphaFoldDB" id="A0A0B8NSD5"/>
<name>A0A0B8NSD5_9VIBR</name>
<evidence type="ECO:0000313" key="2">
    <source>
        <dbReference type="Proteomes" id="UP000031671"/>
    </source>
</evidence>
<sequence>MATGIAAERAESGDHEGFTYLRATEYAADTNVWSHLSPPTTTVWFAYI</sequence>
<reference evidence="1 2" key="1">
    <citation type="submission" date="2015-01" db="EMBL/GenBank/DDBJ databases">
        <title>Vibrio sp. C1 JCM 19231 whole genome shotgun sequence.</title>
        <authorList>
            <person name="Sawabe T."/>
            <person name="Meirelles P."/>
            <person name="Feng G."/>
            <person name="Sayaka M."/>
            <person name="Hattori M."/>
            <person name="Ohkuma M."/>
        </authorList>
    </citation>
    <scope>NUCLEOTIDE SEQUENCE [LARGE SCALE GENOMIC DNA]</scope>
    <source>
        <strain evidence="2">JCM 19231</strain>
    </source>
</reference>
<evidence type="ECO:0000313" key="1">
    <source>
        <dbReference type="EMBL" id="GAM54063.1"/>
    </source>
</evidence>
<protein>
    <submittedName>
        <fullName evidence="1">Uncharacterized protein</fullName>
    </submittedName>
</protein>
<comment type="caution">
    <text evidence="1">The sequence shown here is derived from an EMBL/GenBank/DDBJ whole genome shotgun (WGS) entry which is preliminary data.</text>
</comment>
<organism evidence="1 2">
    <name type="scientific">Vibrio ishigakensis</name>
    <dbReference type="NCBI Taxonomy" id="1481914"/>
    <lineage>
        <taxon>Bacteria</taxon>
        <taxon>Pseudomonadati</taxon>
        <taxon>Pseudomonadota</taxon>
        <taxon>Gammaproteobacteria</taxon>
        <taxon>Vibrionales</taxon>
        <taxon>Vibrionaceae</taxon>
        <taxon>Vibrio</taxon>
    </lineage>
</organism>
<dbReference type="Proteomes" id="UP000031671">
    <property type="component" value="Unassembled WGS sequence"/>
</dbReference>
<reference evidence="1 2" key="2">
    <citation type="submission" date="2015-01" db="EMBL/GenBank/DDBJ databases">
        <authorList>
            <consortium name="NBRP consortium"/>
            <person name="Sawabe T."/>
            <person name="Meirelles P."/>
            <person name="Feng G."/>
            <person name="Sayaka M."/>
            <person name="Hattori M."/>
            <person name="Ohkuma M."/>
        </authorList>
    </citation>
    <scope>NUCLEOTIDE SEQUENCE [LARGE SCALE GENOMIC DNA]</scope>
    <source>
        <strain evidence="2">JCM 19231</strain>
    </source>
</reference>